<comment type="caution">
    <text evidence="3">The sequence shown here is derived from an EMBL/GenBank/DDBJ whole genome shotgun (WGS) entry which is preliminary data.</text>
</comment>
<sequence length="271" mass="29398">MANRVWIPALAAVALLLSACGDSQDDPSVTPDDNAAVTDEEPTRDEGAGEEEVPDAAENAADMSSPEEVEDDIEARQAAEELERAEALREDDTQSSGGVSGNATADGEEVEAGEDTLAANPEDVLDEEGAMPGEATRSDVDEIIAETERRFEEAEQRLEEQFQEVEQQSPSLEPMESEDVSPSWDTESSLPERTPLQDDREATDVDALIEDTERRFEEAQQRLEEQYQELENREAESGAVVEPSSELGSDVESSENSQESGANGDSRSDEG</sequence>
<dbReference type="Proteomes" id="UP000317288">
    <property type="component" value="Unassembled WGS sequence"/>
</dbReference>
<keyword evidence="2" id="KW-0732">Signal</keyword>
<proteinExistence type="predicted"/>
<evidence type="ECO:0000313" key="3">
    <source>
        <dbReference type="EMBL" id="TVU87897.1"/>
    </source>
</evidence>
<name>A0A558J2P9_9GAMM</name>
<feature type="region of interest" description="Disordered" evidence="1">
    <location>
        <begin position="21"/>
        <end position="271"/>
    </location>
</feature>
<feature type="compositionally biased region" description="Acidic residues" evidence="1">
    <location>
        <begin position="38"/>
        <end position="55"/>
    </location>
</feature>
<feature type="compositionally biased region" description="Polar residues" evidence="1">
    <location>
        <begin position="94"/>
        <end position="103"/>
    </location>
</feature>
<feature type="compositionally biased region" description="Basic and acidic residues" evidence="1">
    <location>
        <begin position="211"/>
        <end position="236"/>
    </location>
</feature>
<gene>
    <name evidence="3" type="ORF">FQP89_20185</name>
</gene>
<dbReference type="EMBL" id="VNFE01000007">
    <property type="protein sequence ID" value="TVU87897.1"/>
    <property type="molecule type" value="Genomic_DNA"/>
</dbReference>
<evidence type="ECO:0000256" key="2">
    <source>
        <dbReference type="SAM" id="SignalP"/>
    </source>
</evidence>
<accession>A0A558J2P9</accession>
<feature type="compositionally biased region" description="Basic and acidic residues" evidence="1">
    <location>
        <begin position="74"/>
        <end position="92"/>
    </location>
</feature>
<dbReference type="RefSeq" id="WP_144814725.1">
    <property type="nucleotide sequence ID" value="NZ_VNFE01000007.1"/>
</dbReference>
<organism evidence="3 4">
    <name type="scientific">Vreelandella titanicae</name>
    <dbReference type="NCBI Taxonomy" id="664683"/>
    <lineage>
        <taxon>Bacteria</taxon>
        <taxon>Pseudomonadati</taxon>
        <taxon>Pseudomonadota</taxon>
        <taxon>Gammaproteobacteria</taxon>
        <taxon>Oceanospirillales</taxon>
        <taxon>Halomonadaceae</taxon>
        <taxon>Vreelandella</taxon>
    </lineage>
</organism>
<evidence type="ECO:0000313" key="4">
    <source>
        <dbReference type="Proteomes" id="UP000317288"/>
    </source>
</evidence>
<dbReference type="AlphaFoldDB" id="A0A558J2P9"/>
<reference evidence="3 4" key="1">
    <citation type="submission" date="2019-07" db="EMBL/GenBank/DDBJ databases">
        <title>Diversity of Bacteria from Kongsfjorden, Arctic.</title>
        <authorList>
            <person name="Yu Y."/>
        </authorList>
    </citation>
    <scope>NUCLEOTIDE SEQUENCE [LARGE SCALE GENOMIC DNA]</scope>
    <source>
        <strain evidence="3 4">SM1922</strain>
    </source>
</reference>
<feature type="signal peptide" evidence="2">
    <location>
        <begin position="1"/>
        <end position="25"/>
    </location>
</feature>
<dbReference type="PROSITE" id="PS51257">
    <property type="entry name" value="PROKAR_LIPOPROTEIN"/>
    <property type="match status" value="1"/>
</dbReference>
<feature type="compositionally biased region" description="Polar residues" evidence="1">
    <location>
        <begin position="254"/>
        <end position="265"/>
    </location>
</feature>
<feature type="compositionally biased region" description="Basic and acidic residues" evidence="1">
    <location>
        <begin position="136"/>
        <end position="160"/>
    </location>
</feature>
<evidence type="ECO:0000256" key="1">
    <source>
        <dbReference type="SAM" id="MobiDB-lite"/>
    </source>
</evidence>
<feature type="chain" id="PRO_5021803077" evidence="2">
    <location>
        <begin position="26"/>
        <end position="271"/>
    </location>
</feature>
<protein>
    <submittedName>
        <fullName evidence="3">Uncharacterized protein</fullName>
    </submittedName>
</protein>